<protein>
    <submittedName>
        <fullName evidence="1">Uncharacterized protein</fullName>
    </submittedName>
</protein>
<dbReference type="Proteomes" id="UP001150603">
    <property type="component" value="Unassembled WGS sequence"/>
</dbReference>
<evidence type="ECO:0000313" key="2">
    <source>
        <dbReference type="Proteomes" id="UP001150603"/>
    </source>
</evidence>
<comment type="caution">
    <text evidence="1">The sequence shown here is derived from an EMBL/GenBank/DDBJ whole genome shotgun (WGS) entry which is preliminary data.</text>
</comment>
<dbReference type="EMBL" id="JANBPW010000001">
    <property type="protein sequence ID" value="KAJ1951646.1"/>
    <property type="molecule type" value="Genomic_DNA"/>
</dbReference>
<evidence type="ECO:0000313" key="1">
    <source>
        <dbReference type="EMBL" id="KAJ1951646.1"/>
    </source>
</evidence>
<keyword evidence="2" id="KW-1185">Reference proteome</keyword>
<gene>
    <name evidence="1" type="ORF">FBU59_000004</name>
</gene>
<name>A0ACC1JI24_9FUNG</name>
<organism evidence="1 2">
    <name type="scientific">Linderina macrospora</name>
    <dbReference type="NCBI Taxonomy" id="4868"/>
    <lineage>
        <taxon>Eukaryota</taxon>
        <taxon>Fungi</taxon>
        <taxon>Fungi incertae sedis</taxon>
        <taxon>Zoopagomycota</taxon>
        <taxon>Kickxellomycotina</taxon>
        <taxon>Kickxellomycetes</taxon>
        <taxon>Kickxellales</taxon>
        <taxon>Kickxellaceae</taxon>
        <taxon>Linderina</taxon>
    </lineage>
</organism>
<accession>A0ACC1JI24</accession>
<reference evidence="1" key="1">
    <citation type="submission" date="2022-07" db="EMBL/GenBank/DDBJ databases">
        <title>Phylogenomic reconstructions and comparative analyses of Kickxellomycotina fungi.</title>
        <authorList>
            <person name="Reynolds N.K."/>
            <person name="Stajich J.E."/>
            <person name="Barry K."/>
            <person name="Grigoriev I.V."/>
            <person name="Crous P."/>
            <person name="Smith M.E."/>
        </authorList>
    </citation>
    <scope>NUCLEOTIDE SEQUENCE</scope>
    <source>
        <strain evidence="1">NRRL 5244</strain>
    </source>
</reference>
<sequence>MNILGQWTNNNMSFVKSNHKAEKLVDTILNTTVKDIIPLTAAGVSSGSKLFGAAIFKKDTLELVHASTNNEQVSPLLHGEVNCIQEFFTQIPAECRPSPKDCVFYATHEPCSLCLSAITWAGFNEFYYLFTYEDSRDEFAIPYDIQILEEVYRVAAPSDTEESLRKRPLYNRDNHFFTSRSVAEVVNTLDESKIDGFKQRVSDIKRQYHSLSKTYQDGKDEGVQSSAVWA</sequence>
<proteinExistence type="predicted"/>